<dbReference type="InterPro" id="IPR023196">
    <property type="entry name" value="Phosducin_N_dom_sf"/>
</dbReference>
<keyword evidence="2" id="KW-0597">Phosphoprotein</keyword>
<evidence type="ECO:0000256" key="3">
    <source>
        <dbReference type="SAM" id="MobiDB-lite"/>
    </source>
</evidence>
<dbReference type="PANTHER" id="PTHR46052">
    <property type="entry name" value="PHOSDUCIN-LIKE PROTEIN"/>
    <property type="match status" value="1"/>
</dbReference>
<organism evidence="5">
    <name type="scientific">Clastoptera arizonana</name>
    <name type="common">Arizona spittle bug</name>
    <dbReference type="NCBI Taxonomy" id="38151"/>
    <lineage>
        <taxon>Eukaryota</taxon>
        <taxon>Metazoa</taxon>
        <taxon>Ecdysozoa</taxon>
        <taxon>Arthropoda</taxon>
        <taxon>Hexapoda</taxon>
        <taxon>Insecta</taxon>
        <taxon>Pterygota</taxon>
        <taxon>Neoptera</taxon>
        <taxon>Paraneoptera</taxon>
        <taxon>Hemiptera</taxon>
        <taxon>Auchenorrhyncha</taxon>
        <taxon>Cercopoidea</taxon>
        <taxon>Clastopteridae</taxon>
        <taxon>Clastoptera</taxon>
    </lineage>
</organism>
<dbReference type="InterPro" id="IPR051499">
    <property type="entry name" value="Phosducin-like_reg"/>
</dbReference>
<sequence length="282" mass="32093">MSSLEDKILGLKKENYCSSSSNSDNEDDYTEDGAPISEPQELSSSLPEPRKWEGISSNTGPKGVIKDWQRFKQLEVEQKKEQYAERIQLMKKLSLTCSSKLDDEKDKKEEDELSELMSDKFLEQYRKKRMNEMLSCSNQLPKFGILIDLKDGSDFIEAIDNENKAVSVIIHIYEINVPECNKLNKILLKLSKKYCEVKFCKIISSDAGMSKHFKVGGVPAILVYKAGLVIGNFVHVTDELGDEFYESDVENFLIEHGMIQDKSCFPKILSQSQDKDEDSDTS</sequence>
<dbReference type="SUPFAM" id="SSF52833">
    <property type="entry name" value="Thioredoxin-like"/>
    <property type="match status" value="1"/>
</dbReference>
<dbReference type="Pfam" id="PF02114">
    <property type="entry name" value="Phosducin"/>
    <property type="match status" value="1"/>
</dbReference>
<evidence type="ECO:0000313" key="5">
    <source>
        <dbReference type="EMBL" id="JAS15665.1"/>
    </source>
</evidence>
<feature type="compositionally biased region" description="Low complexity" evidence="3">
    <location>
        <begin position="35"/>
        <end position="47"/>
    </location>
</feature>
<proteinExistence type="inferred from homology"/>
<accession>A0A1B6CQV0</accession>
<dbReference type="GO" id="GO:0008277">
    <property type="term" value="P:regulation of G protein-coupled receptor signaling pathway"/>
    <property type="evidence" value="ECO:0007669"/>
    <property type="project" value="InterPro"/>
</dbReference>
<dbReference type="InterPro" id="IPR036249">
    <property type="entry name" value="Thioredoxin-like_sf"/>
</dbReference>
<dbReference type="CDD" id="cd02987">
    <property type="entry name" value="Phd_like_Phd"/>
    <property type="match status" value="1"/>
</dbReference>
<dbReference type="Gene3D" id="3.40.30.10">
    <property type="entry name" value="Glutaredoxin"/>
    <property type="match status" value="1"/>
</dbReference>
<evidence type="ECO:0000259" key="4">
    <source>
        <dbReference type="Pfam" id="PF02114"/>
    </source>
</evidence>
<feature type="region of interest" description="Disordered" evidence="3">
    <location>
        <begin position="15"/>
        <end position="63"/>
    </location>
</feature>
<reference evidence="5" key="1">
    <citation type="submission" date="2015-12" db="EMBL/GenBank/DDBJ databases">
        <title>De novo transcriptome assembly of four potential Pierce s Disease insect vectors from Arizona vineyards.</title>
        <authorList>
            <person name="Tassone E.E."/>
        </authorList>
    </citation>
    <scope>NUCLEOTIDE SEQUENCE</scope>
</reference>
<evidence type="ECO:0000256" key="1">
    <source>
        <dbReference type="ARBA" id="ARBA00009686"/>
    </source>
</evidence>
<dbReference type="InterPro" id="IPR001200">
    <property type="entry name" value="Phosducin"/>
</dbReference>
<comment type="similarity">
    <text evidence="1">Belongs to the phosducin family.</text>
</comment>
<dbReference type="Gene3D" id="1.10.168.10">
    <property type="entry name" value="Phosducin, domain 2"/>
    <property type="match status" value="1"/>
</dbReference>
<protein>
    <recommendedName>
        <fullName evidence="4">Phosducin domain-containing protein</fullName>
    </recommendedName>
</protein>
<name>A0A1B6CQV0_9HEMI</name>
<dbReference type="PRINTS" id="PR00677">
    <property type="entry name" value="PHOSDUCIN"/>
</dbReference>
<evidence type="ECO:0000256" key="2">
    <source>
        <dbReference type="ARBA" id="ARBA00022553"/>
    </source>
</evidence>
<dbReference type="AlphaFoldDB" id="A0A1B6CQV0"/>
<dbReference type="EMBL" id="GEDC01021633">
    <property type="protein sequence ID" value="JAS15665.1"/>
    <property type="molecule type" value="Transcribed_RNA"/>
</dbReference>
<dbReference type="PANTHER" id="PTHR46052:SF1">
    <property type="entry name" value="PHOSDUCIN-LIKE PROTEIN"/>
    <property type="match status" value="1"/>
</dbReference>
<dbReference type="InterPro" id="IPR024253">
    <property type="entry name" value="Phosducin_thioredoxin-like_dom"/>
</dbReference>
<feature type="domain" description="Phosducin" evidence="4">
    <location>
        <begin position="119"/>
        <end position="265"/>
    </location>
</feature>
<gene>
    <name evidence="5" type="ORF">g.2464</name>
</gene>